<accession>A0A1H3SPS7</accession>
<evidence type="ECO:0000256" key="1">
    <source>
        <dbReference type="SAM" id="MobiDB-lite"/>
    </source>
</evidence>
<gene>
    <name evidence="3" type="ORF">SAMN05216554_3546</name>
</gene>
<dbReference type="RefSeq" id="WP_092556290.1">
    <property type="nucleotide sequence ID" value="NZ_FNPZ01000004.1"/>
</dbReference>
<keyword evidence="4" id="KW-1185">Reference proteome</keyword>
<keyword evidence="2" id="KW-0732">Signal</keyword>
<dbReference type="EMBL" id="FNPZ01000004">
    <property type="protein sequence ID" value="SDZ39727.1"/>
    <property type="molecule type" value="Genomic_DNA"/>
</dbReference>
<dbReference type="Proteomes" id="UP000198891">
    <property type="component" value="Unassembled WGS sequence"/>
</dbReference>
<dbReference type="PROSITE" id="PS51257">
    <property type="entry name" value="PROKAR_LIPOPROTEIN"/>
    <property type="match status" value="1"/>
</dbReference>
<reference evidence="3 4" key="1">
    <citation type="submission" date="2016-10" db="EMBL/GenBank/DDBJ databases">
        <authorList>
            <person name="de Groot N.N."/>
        </authorList>
    </citation>
    <scope>NUCLEOTIDE SEQUENCE [LARGE SCALE GENOMIC DNA]</scope>
    <source>
        <strain evidence="3 4">CGMCC 4.3491</strain>
    </source>
</reference>
<name>A0A1H3SPS7_9MICO</name>
<dbReference type="STRING" id="381665.SAMN05216554_3546"/>
<feature type="chain" id="PRO_5038576406" evidence="2">
    <location>
        <begin position="27"/>
        <end position="191"/>
    </location>
</feature>
<sequence length="191" mass="19298">MTDSRFSSRRALVAAASFILLTGAFMTGCASTTPSAGSPGDGGVDSADAPPVDPAEADAGAAAGCDDIQTAGWELFSDPAMSAVPEPGAVFGDGSELAFQYDGHDESASPTYSYQLGYIQDDGAVIAMGGGNMVNDGGALSVADQVFESNADGHAGVIQVEVTQNVKFENGAYTGDDIDLGRYCIAFSLGS</sequence>
<feature type="region of interest" description="Disordered" evidence="1">
    <location>
        <begin position="33"/>
        <end position="60"/>
    </location>
</feature>
<proteinExistence type="predicted"/>
<dbReference type="AlphaFoldDB" id="A0A1H3SPS7"/>
<protein>
    <submittedName>
        <fullName evidence="3">Uncharacterized protein</fullName>
    </submittedName>
</protein>
<evidence type="ECO:0000313" key="4">
    <source>
        <dbReference type="Proteomes" id="UP000198891"/>
    </source>
</evidence>
<organism evidence="3 4">
    <name type="scientific">Herbiconiux ginsengi</name>
    <dbReference type="NCBI Taxonomy" id="381665"/>
    <lineage>
        <taxon>Bacteria</taxon>
        <taxon>Bacillati</taxon>
        <taxon>Actinomycetota</taxon>
        <taxon>Actinomycetes</taxon>
        <taxon>Micrococcales</taxon>
        <taxon>Microbacteriaceae</taxon>
        <taxon>Herbiconiux</taxon>
    </lineage>
</organism>
<feature type="signal peptide" evidence="2">
    <location>
        <begin position="1"/>
        <end position="26"/>
    </location>
</feature>
<evidence type="ECO:0000313" key="3">
    <source>
        <dbReference type="EMBL" id="SDZ39727.1"/>
    </source>
</evidence>
<evidence type="ECO:0000256" key="2">
    <source>
        <dbReference type="SAM" id="SignalP"/>
    </source>
</evidence>
<dbReference type="OrthoDB" id="5694214at2"/>